<organism evidence="1 2">
    <name type="scientific">Burkholderia plantarii</name>
    <dbReference type="NCBI Taxonomy" id="41899"/>
    <lineage>
        <taxon>Bacteria</taxon>
        <taxon>Pseudomonadati</taxon>
        <taxon>Pseudomonadota</taxon>
        <taxon>Betaproteobacteria</taxon>
        <taxon>Burkholderiales</taxon>
        <taxon>Burkholderiaceae</taxon>
        <taxon>Burkholderia</taxon>
    </lineage>
</organism>
<reference evidence="1 2" key="2">
    <citation type="journal article" date="2016" name="Appl. Microbiol. Biotechnol.">
        <title>Mutations improving production and secretion of extracellular lipase by Burkholderia glumae PG1.</title>
        <authorList>
            <person name="Knapp A."/>
            <person name="Voget S."/>
            <person name="Gao R."/>
            <person name="Zaburannyi N."/>
            <person name="Krysciak D."/>
            <person name="Breuer M."/>
            <person name="Hauer B."/>
            <person name="Streit W.R."/>
            <person name="Muller R."/>
            <person name="Daniel R."/>
            <person name="Jaeger K.E."/>
        </authorList>
    </citation>
    <scope>NUCLEOTIDE SEQUENCE [LARGE SCALE GENOMIC DNA]</scope>
    <source>
        <strain evidence="1 2">PG1</strain>
    </source>
</reference>
<dbReference type="AlphaFoldDB" id="A0A0B6S525"/>
<gene>
    <name evidence="1" type="ORF">BGL_2c27240</name>
</gene>
<keyword evidence="2" id="KW-1185">Reference proteome</keyword>
<accession>A0A0B6S525</accession>
<evidence type="ECO:0000313" key="1">
    <source>
        <dbReference type="EMBL" id="AJK50778.1"/>
    </source>
</evidence>
<proteinExistence type="predicted"/>
<dbReference type="Proteomes" id="UP000031838">
    <property type="component" value="Chromosome 2"/>
</dbReference>
<dbReference type="HOGENOM" id="CLU_2859020_0_0_4"/>
<name>A0A0B6S525_BURPL</name>
<protein>
    <submittedName>
        <fullName evidence="1">Transcriptional regulator</fullName>
    </submittedName>
</protein>
<sequence>MASAAALAEAPSRRPHRVQRGYGLTDIAAQRFDAGVRLGDQVAQDMIAVRVAPDLRMAVAGSPD</sequence>
<evidence type="ECO:0000313" key="2">
    <source>
        <dbReference type="Proteomes" id="UP000031838"/>
    </source>
</evidence>
<dbReference type="KEGG" id="bgp:BGL_2c27240"/>
<dbReference type="EMBL" id="CP002581">
    <property type="protein sequence ID" value="AJK50778.1"/>
    <property type="molecule type" value="Genomic_DNA"/>
</dbReference>
<reference evidence="2" key="1">
    <citation type="submission" date="2011-03" db="EMBL/GenBank/DDBJ databases">
        <authorList>
            <person name="Voget S."/>
            <person name="Streit W.R."/>
            <person name="Jaeger K.E."/>
            <person name="Daniel R."/>
        </authorList>
    </citation>
    <scope>NUCLEOTIDE SEQUENCE [LARGE SCALE GENOMIC DNA]</scope>
    <source>
        <strain evidence="2">PG1</strain>
    </source>
</reference>
<dbReference type="RefSeq" id="WP_226993723.1">
    <property type="nucleotide sequence ID" value="NZ_CP002581.1"/>
</dbReference>